<evidence type="ECO:0000313" key="2">
    <source>
        <dbReference type="EMBL" id="KIG18170.1"/>
    </source>
</evidence>
<dbReference type="AlphaFoldDB" id="A0A0C2D993"/>
<feature type="transmembrane region" description="Helical" evidence="1">
    <location>
        <begin position="61"/>
        <end position="84"/>
    </location>
</feature>
<keyword evidence="1" id="KW-0472">Membrane</keyword>
<dbReference type="Proteomes" id="UP000031599">
    <property type="component" value="Unassembled WGS sequence"/>
</dbReference>
<keyword evidence="1" id="KW-1133">Transmembrane helix</keyword>
<evidence type="ECO:0008006" key="4">
    <source>
        <dbReference type="Google" id="ProtNLM"/>
    </source>
</evidence>
<feature type="transmembrane region" description="Helical" evidence="1">
    <location>
        <begin position="186"/>
        <end position="205"/>
    </location>
</feature>
<feature type="transmembrane region" description="Helical" evidence="1">
    <location>
        <begin position="120"/>
        <end position="143"/>
    </location>
</feature>
<feature type="transmembrane region" description="Helical" evidence="1">
    <location>
        <begin position="91"/>
        <end position="108"/>
    </location>
</feature>
<feature type="transmembrane region" description="Helical" evidence="1">
    <location>
        <begin position="155"/>
        <end position="174"/>
    </location>
</feature>
<feature type="transmembrane region" description="Helical" evidence="1">
    <location>
        <begin position="29"/>
        <end position="49"/>
    </location>
</feature>
<protein>
    <recommendedName>
        <fullName evidence="4">DUF1109 domain-containing protein</fullName>
    </recommendedName>
</protein>
<evidence type="ECO:0000256" key="1">
    <source>
        <dbReference type="SAM" id="Phobius"/>
    </source>
</evidence>
<accession>A0A0C2D993</accession>
<keyword evidence="1" id="KW-0812">Transmembrane</keyword>
<gene>
    <name evidence="2" type="ORF">DB30_01674</name>
</gene>
<dbReference type="EMBL" id="JMCC02000014">
    <property type="protein sequence ID" value="KIG18170.1"/>
    <property type="molecule type" value="Genomic_DNA"/>
</dbReference>
<reference evidence="2 3" key="1">
    <citation type="submission" date="2014-12" db="EMBL/GenBank/DDBJ databases">
        <title>Genome assembly of Enhygromyxa salina DSM 15201.</title>
        <authorList>
            <person name="Sharma G."/>
            <person name="Subramanian S."/>
        </authorList>
    </citation>
    <scope>NUCLEOTIDE SEQUENCE [LARGE SCALE GENOMIC DNA]</scope>
    <source>
        <strain evidence="2 3">DSM 15201</strain>
    </source>
</reference>
<comment type="caution">
    <text evidence="2">The sequence shown here is derived from an EMBL/GenBank/DDBJ whole genome shotgun (WGS) entry which is preliminary data.</text>
</comment>
<dbReference type="RefSeq" id="WP_146658213.1">
    <property type="nucleotide sequence ID" value="NZ_JMCC02000014.1"/>
</dbReference>
<proteinExistence type="predicted"/>
<organism evidence="2 3">
    <name type="scientific">Enhygromyxa salina</name>
    <dbReference type="NCBI Taxonomy" id="215803"/>
    <lineage>
        <taxon>Bacteria</taxon>
        <taxon>Pseudomonadati</taxon>
        <taxon>Myxococcota</taxon>
        <taxon>Polyangia</taxon>
        <taxon>Nannocystales</taxon>
        <taxon>Nannocystaceae</taxon>
        <taxon>Enhygromyxa</taxon>
    </lineage>
</organism>
<evidence type="ECO:0000313" key="3">
    <source>
        <dbReference type="Proteomes" id="UP000031599"/>
    </source>
</evidence>
<name>A0A0C2D993_9BACT</name>
<sequence>MTEPRHTIDAARLIVADLESGQRQRRRHFLPALAIVTLAVGGAMLMMGLRPDLLAQPWWQLVLQCLLWVLCLIVFPAIGLGLMFPSRGVRIGLAAGAVGLTLAATLGVPHFQAMGADVHFHLGGGCGLMITVYATMVLLMGLLSGAFVQRRKATAVYWISAGISLTALTAITWQCPMTGAAHVVPSHLGVAAGLMLGTSLIGVFVHRRGLRKVGRQVERA</sequence>